<dbReference type="OrthoDB" id="9784036at2"/>
<dbReference type="Gene3D" id="3.40.50.1820">
    <property type="entry name" value="alpha/beta hydrolase"/>
    <property type="match status" value="1"/>
</dbReference>
<keyword evidence="4" id="KW-1185">Reference proteome</keyword>
<protein>
    <recommendedName>
        <fullName evidence="5">Alpha/beta hydrolase</fullName>
    </recommendedName>
</protein>
<gene>
    <name evidence="3" type="ORF">PGLA_26045</name>
</gene>
<evidence type="ECO:0008006" key="5">
    <source>
        <dbReference type="Google" id="ProtNLM"/>
    </source>
</evidence>
<keyword evidence="2" id="KW-0378">Hydrolase</keyword>
<dbReference type="SUPFAM" id="SSF53474">
    <property type="entry name" value="alpha/beta-Hydrolases"/>
    <property type="match status" value="1"/>
</dbReference>
<evidence type="ECO:0000256" key="2">
    <source>
        <dbReference type="ARBA" id="ARBA00022801"/>
    </source>
</evidence>
<accession>A0A168C490</accession>
<dbReference type="STRING" id="494026.PGLA_26045"/>
<dbReference type="InterPro" id="IPR000801">
    <property type="entry name" value="Esterase-like"/>
</dbReference>
<sequence length="261" mass="29705">MLSHTDHIQFTSEKVNYTYDIRVFVPEGEIPPGGYSVYYVLDGNSYFQIARDVVKLQSRNAPKTHIDPAIVIGIGHQESDCSQKRFHDFTAISKEYIYPPRLKGKGGDLGSHGGAENFLAFVEEELKPYVKMHYPIDASKQCLFGHSLAGYFTLWVKFTRPELFQAYLSSSPSVWWNDHELLMYAQKYAVNTTVAIDNNVLITVGGEEGFMVEDAEKLTQVLQKHQRPVEMYTALEENHSSVVPSVMSRMFRFGCSQVKEE</sequence>
<dbReference type="InterPro" id="IPR052558">
    <property type="entry name" value="Siderophore_Hydrolase_D"/>
</dbReference>
<dbReference type="PANTHER" id="PTHR40841:SF2">
    <property type="entry name" value="SIDEROPHORE-DEGRADING ESTERASE (EUROFUNG)"/>
    <property type="match status" value="1"/>
</dbReference>
<evidence type="ECO:0000313" key="3">
    <source>
        <dbReference type="EMBL" id="OAB33032.1"/>
    </source>
</evidence>
<comment type="similarity">
    <text evidence="1">Belongs to the esterase D family.</text>
</comment>
<dbReference type="PANTHER" id="PTHR40841">
    <property type="entry name" value="SIDEROPHORE TRIACETYLFUSARININE C ESTERASE"/>
    <property type="match status" value="1"/>
</dbReference>
<dbReference type="InterPro" id="IPR029058">
    <property type="entry name" value="AB_hydrolase_fold"/>
</dbReference>
<organism evidence="3 4">
    <name type="scientific">Paenibacillus glacialis</name>
    <dbReference type="NCBI Taxonomy" id="494026"/>
    <lineage>
        <taxon>Bacteria</taxon>
        <taxon>Bacillati</taxon>
        <taxon>Bacillota</taxon>
        <taxon>Bacilli</taxon>
        <taxon>Bacillales</taxon>
        <taxon>Paenibacillaceae</taxon>
        <taxon>Paenibacillus</taxon>
    </lineage>
</organism>
<evidence type="ECO:0000256" key="1">
    <source>
        <dbReference type="ARBA" id="ARBA00005622"/>
    </source>
</evidence>
<dbReference type="EMBL" id="LVJH01000074">
    <property type="protein sequence ID" value="OAB33032.1"/>
    <property type="molecule type" value="Genomic_DNA"/>
</dbReference>
<proteinExistence type="inferred from homology"/>
<dbReference type="AlphaFoldDB" id="A0A168C490"/>
<name>A0A168C490_9BACL</name>
<dbReference type="Proteomes" id="UP000076967">
    <property type="component" value="Unassembled WGS sequence"/>
</dbReference>
<dbReference type="GO" id="GO:0016788">
    <property type="term" value="F:hydrolase activity, acting on ester bonds"/>
    <property type="evidence" value="ECO:0007669"/>
    <property type="project" value="TreeGrafter"/>
</dbReference>
<comment type="caution">
    <text evidence="3">The sequence shown here is derived from an EMBL/GenBank/DDBJ whole genome shotgun (WGS) entry which is preliminary data.</text>
</comment>
<reference evidence="3 4" key="1">
    <citation type="submission" date="2016-03" db="EMBL/GenBank/DDBJ databases">
        <title>Draft genome sequence of Paenibacillus glacialis DSM 22343.</title>
        <authorList>
            <person name="Shin S.-K."/>
            <person name="Yi H."/>
        </authorList>
    </citation>
    <scope>NUCLEOTIDE SEQUENCE [LARGE SCALE GENOMIC DNA]</scope>
    <source>
        <strain evidence="3 4">DSM 22343</strain>
    </source>
</reference>
<dbReference type="Pfam" id="PF00756">
    <property type="entry name" value="Esterase"/>
    <property type="match status" value="1"/>
</dbReference>
<evidence type="ECO:0000313" key="4">
    <source>
        <dbReference type="Proteomes" id="UP000076967"/>
    </source>
</evidence>